<protein>
    <submittedName>
        <fullName evidence="1">Uncharacterized protein</fullName>
    </submittedName>
</protein>
<reference evidence="1" key="2">
    <citation type="submission" date="2025-08" db="UniProtKB">
        <authorList>
            <consortium name="Ensembl"/>
        </authorList>
    </citation>
    <scope>IDENTIFICATION</scope>
</reference>
<reference evidence="2" key="1">
    <citation type="journal article" date="2002" name="Science">
        <title>The draft genome of Ciona intestinalis: insights into chordate and vertebrate origins.</title>
        <authorList>
            <person name="Dehal P."/>
            <person name="Satou Y."/>
            <person name="Campbell R.K."/>
            <person name="Chapman J."/>
            <person name="Degnan B."/>
            <person name="De Tomaso A."/>
            <person name="Davidson B."/>
            <person name="Di Gregorio A."/>
            <person name="Gelpke M."/>
            <person name="Goodstein D.M."/>
            <person name="Harafuji N."/>
            <person name="Hastings K.E."/>
            <person name="Ho I."/>
            <person name="Hotta K."/>
            <person name="Huang W."/>
            <person name="Kawashima T."/>
            <person name="Lemaire P."/>
            <person name="Martinez D."/>
            <person name="Meinertzhagen I.A."/>
            <person name="Necula S."/>
            <person name="Nonaka M."/>
            <person name="Putnam N."/>
            <person name="Rash S."/>
            <person name="Saiga H."/>
            <person name="Satake M."/>
            <person name="Terry A."/>
            <person name="Yamada L."/>
            <person name="Wang H.G."/>
            <person name="Awazu S."/>
            <person name="Azumi K."/>
            <person name="Boore J."/>
            <person name="Branno M."/>
            <person name="Chin-Bow S."/>
            <person name="DeSantis R."/>
            <person name="Doyle S."/>
            <person name="Francino P."/>
            <person name="Keys D.N."/>
            <person name="Haga S."/>
            <person name="Hayashi H."/>
            <person name="Hino K."/>
            <person name="Imai K.S."/>
            <person name="Inaba K."/>
            <person name="Kano S."/>
            <person name="Kobayashi K."/>
            <person name="Kobayashi M."/>
            <person name="Lee B.I."/>
            <person name="Makabe K.W."/>
            <person name="Manohar C."/>
            <person name="Matassi G."/>
            <person name="Medina M."/>
            <person name="Mochizuki Y."/>
            <person name="Mount S."/>
            <person name="Morishita T."/>
            <person name="Miura S."/>
            <person name="Nakayama A."/>
            <person name="Nishizaka S."/>
            <person name="Nomoto H."/>
            <person name="Ohta F."/>
            <person name="Oishi K."/>
            <person name="Rigoutsos I."/>
            <person name="Sano M."/>
            <person name="Sasaki A."/>
            <person name="Sasakura Y."/>
            <person name="Shoguchi E."/>
            <person name="Shin-i T."/>
            <person name="Spagnuolo A."/>
            <person name="Stainier D."/>
            <person name="Suzuki M.M."/>
            <person name="Tassy O."/>
            <person name="Takatori N."/>
            <person name="Tokuoka M."/>
            <person name="Yagi K."/>
            <person name="Yoshizaki F."/>
            <person name="Wada S."/>
            <person name="Zhang C."/>
            <person name="Hyatt P.D."/>
            <person name="Larimer F."/>
            <person name="Detter C."/>
            <person name="Doggett N."/>
            <person name="Glavina T."/>
            <person name="Hawkins T."/>
            <person name="Richardson P."/>
            <person name="Lucas S."/>
            <person name="Kohara Y."/>
            <person name="Levine M."/>
            <person name="Satoh N."/>
            <person name="Rokhsar D.S."/>
        </authorList>
    </citation>
    <scope>NUCLEOTIDE SEQUENCE [LARGE SCALE GENOMIC DNA]</scope>
</reference>
<dbReference type="Ensembl" id="ENSCINT00000035100.1">
    <property type="protein sequence ID" value="ENSCINP00000033918.1"/>
    <property type="gene ID" value="ENSCING00000021014.1"/>
</dbReference>
<sequence length="40" mass="4619">MKACLLINIQHTQEAHSTVQQSMNHILTHKVTYMVTRKLA</sequence>
<proteinExistence type="predicted"/>
<keyword evidence="2" id="KW-1185">Reference proteome</keyword>
<organism evidence="1 2">
    <name type="scientific">Ciona intestinalis</name>
    <name type="common">Transparent sea squirt</name>
    <name type="synonym">Ascidia intestinalis</name>
    <dbReference type="NCBI Taxonomy" id="7719"/>
    <lineage>
        <taxon>Eukaryota</taxon>
        <taxon>Metazoa</taxon>
        <taxon>Chordata</taxon>
        <taxon>Tunicata</taxon>
        <taxon>Ascidiacea</taxon>
        <taxon>Phlebobranchia</taxon>
        <taxon>Cionidae</taxon>
        <taxon>Ciona</taxon>
    </lineage>
</organism>
<dbReference type="InParanoid" id="H2XW84"/>
<evidence type="ECO:0000313" key="2">
    <source>
        <dbReference type="Proteomes" id="UP000008144"/>
    </source>
</evidence>
<accession>H2XW84</accession>
<reference evidence="1" key="3">
    <citation type="submission" date="2025-09" db="UniProtKB">
        <authorList>
            <consortium name="Ensembl"/>
        </authorList>
    </citation>
    <scope>IDENTIFICATION</scope>
</reference>
<dbReference type="AlphaFoldDB" id="H2XW84"/>
<name>H2XW84_CIOIN</name>
<dbReference type="HOGENOM" id="CLU_3299080_0_0_1"/>
<dbReference type="Proteomes" id="UP000008144">
    <property type="component" value="Unassembled WGS sequence"/>
</dbReference>
<evidence type="ECO:0000313" key="1">
    <source>
        <dbReference type="Ensembl" id="ENSCINP00000033918.1"/>
    </source>
</evidence>